<dbReference type="SUPFAM" id="SSF52540">
    <property type="entry name" value="P-loop containing nucleoside triphosphate hydrolases"/>
    <property type="match status" value="4"/>
</dbReference>
<reference evidence="7 8" key="1">
    <citation type="journal article" date="2024" name="Genome Biol. Evol.">
        <title>Chromosome-level genome assembly of the viviparous eelpout Zoarces viviparus.</title>
        <authorList>
            <person name="Fuhrmann N."/>
            <person name="Brasseur M.V."/>
            <person name="Bakowski C.E."/>
            <person name="Podsiadlowski L."/>
            <person name="Prost S."/>
            <person name="Krehenwinkel H."/>
            <person name="Mayer C."/>
        </authorList>
    </citation>
    <scope>NUCLEOTIDE SEQUENCE [LARGE SCALE GENOMIC DNA]</scope>
    <source>
        <strain evidence="7">NO-MEL_2022_Ind0_liver</strain>
    </source>
</reference>
<comment type="similarity">
    <text evidence="1">Belongs to the TRAFAC class TrmE-Era-EngA-EngB-Septin-like GTPase superfamily. AIG1/Toc34/Toc159-like paraseptin GTPase family. IAN subfamily.</text>
</comment>
<name>A0AAW1ERF0_ZOAVI</name>
<feature type="domain" description="AIG1-type G" evidence="6">
    <location>
        <begin position="255"/>
        <end position="464"/>
    </location>
</feature>
<dbReference type="CDD" id="cd01852">
    <property type="entry name" value="AIG1"/>
    <property type="match status" value="1"/>
</dbReference>
<keyword evidence="5" id="KW-0472">Membrane</keyword>
<dbReference type="FunFam" id="3.40.50.300:FF:000366">
    <property type="entry name" value="GTPase, IMAP family member 2"/>
    <property type="match status" value="4"/>
</dbReference>
<dbReference type="Pfam" id="PF04548">
    <property type="entry name" value="AIG1"/>
    <property type="match status" value="4"/>
</dbReference>
<dbReference type="PANTHER" id="PTHR10903:SF62">
    <property type="entry name" value="GTPASE IMAP FAMILY MEMBER 4-LIKE-RELATED"/>
    <property type="match status" value="1"/>
</dbReference>
<keyword evidence="3" id="KW-0342">GTP-binding</keyword>
<dbReference type="InterPro" id="IPR045058">
    <property type="entry name" value="GIMA/IAN/Toc"/>
</dbReference>
<dbReference type="Gene3D" id="3.40.50.300">
    <property type="entry name" value="P-loop containing nucleotide triphosphate hydrolases"/>
    <property type="match status" value="4"/>
</dbReference>
<dbReference type="EMBL" id="JBCEZU010000145">
    <property type="protein sequence ID" value="KAK9524912.1"/>
    <property type="molecule type" value="Genomic_DNA"/>
</dbReference>
<dbReference type="PROSITE" id="PS51720">
    <property type="entry name" value="G_AIG1"/>
    <property type="match status" value="4"/>
</dbReference>
<evidence type="ECO:0000256" key="3">
    <source>
        <dbReference type="ARBA" id="ARBA00023134"/>
    </source>
</evidence>
<comment type="caution">
    <text evidence="7">The sequence shown here is derived from an EMBL/GenBank/DDBJ whole genome shotgun (WGS) entry which is preliminary data.</text>
</comment>
<evidence type="ECO:0000259" key="6">
    <source>
        <dbReference type="PROSITE" id="PS51720"/>
    </source>
</evidence>
<evidence type="ECO:0000313" key="7">
    <source>
        <dbReference type="EMBL" id="KAK9524912.1"/>
    </source>
</evidence>
<dbReference type="GO" id="GO:0005525">
    <property type="term" value="F:GTP binding"/>
    <property type="evidence" value="ECO:0007669"/>
    <property type="project" value="UniProtKB-KW"/>
</dbReference>
<feature type="transmembrane region" description="Helical" evidence="5">
    <location>
        <begin position="958"/>
        <end position="977"/>
    </location>
</feature>
<accession>A0AAW1ERF0</accession>
<feature type="region of interest" description="Disordered" evidence="4">
    <location>
        <begin position="671"/>
        <end position="693"/>
    </location>
</feature>
<evidence type="ECO:0000256" key="1">
    <source>
        <dbReference type="ARBA" id="ARBA00008535"/>
    </source>
</evidence>
<keyword evidence="8" id="KW-1185">Reference proteome</keyword>
<feature type="domain" description="AIG1-type G" evidence="6">
    <location>
        <begin position="715"/>
        <end position="924"/>
    </location>
</feature>
<keyword evidence="5" id="KW-0812">Transmembrane</keyword>
<organism evidence="7 8">
    <name type="scientific">Zoarces viviparus</name>
    <name type="common">Viviparous eelpout</name>
    <name type="synonym">Blennius viviparus</name>
    <dbReference type="NCBI Taxonomy" id="48416"/>
    <lineage>
        <taxon>Eukaryota</taxon>
        <taxon>Metazoa</taxon>
        <taxon>Chordata</taxon>
        <taxon>Craniata</taxon>
        <taxon>Vertebrata</taxon>
        <taxon>Euteleostomi</taxon>
        <taxon>Actinopterygii</taxon>
        <taxon>Neopterygii</taxon>
        <taxon>Teleostei</taxon>
        <taxon>Neoteleostei</taxon>
        <taxon>Acanthomorphata</taxon>
        <taxon>Eupercaria</taxon>
        <taxon>Perciformes</taxon>
        <taxon>Cottioidei</taxon>
        <taxon>Zoarcales</taxon>
        <taxon>Zoarcidae</taxon>
        <taxon>Zoarcinae</taxon>
        <taxon>Zoarces</taxon>
    </lineage>
</organism>
<feature type="domain" description="AIG1-type G" evidence="6">
    <location>
        <begin position="467"/>
        <end position="669"/>
    </location>
</feature>
<evidence type="ECO:0000256" key="4">
    <source>
        <dbReference type="SAM" id="MobiDB-lite"/>
    </source>
</evidence>
<gene>
    <name evidence="7" type="ORF">VZT92_017273</name>
</gene>
<dbReference type="Proteomes" id="UP001488805">
    <property type="component" value="Unassembled WGS sequence"/>
</dbReference>
<keyword evidence="2" id="KW-0547">Nucleotide-binding</keyword>
<dbReference type="InterPro" id="IPR006703">
    <property type="entry name" value="G_AIG1"/>
</dbReference>
<feature type="domain" description="AIG1-type G" evidence="6">
    <location>
        <begin position="3"/>
        <end position="211"/>
    </location>
</feature>
<sequence>MDVSNRRIVILGKTGVGKSSVANTMFGEERFKIGNTVNSETSKCRAETSVDGRDITVIDTPGLFDTDRPEEDLKSEIVKCIIEFSPGPHAFLIMFKVERFTDQEQAVITKINQYFSEEVFKYATVLFTHGDQLKEQQTIEDFVRDNKLVSDLVKKCGGRCHVIDNKYWKNNQQDEYRSNQFQVKELLNTIDQMIEANKGSYYTNETLQAVEAEIRQEEEHIRQSPGDMSEIAIREKAKDKVSESLWSKLSGLSAVSNRRIFILGRTGVGKGSAANTIFGEERFTIGQTLNSETSECRAETKSVDGRNITVIDTPGLFDTDRPEEELNSEIVKCITEFAPGPHAFLIVFKVERFTDQEQAVITKINQYFSEEVFKYATVLFTHGDQLKEGQTIKDFIRDNKLVSDLVEKCGGRCHVIDNKYWKNNQQDEYRSNQFQVKQLLNTIEKMIEENNGSCYTNETLQAVEAGIRQEEEHIRQSSGNMSEEEIREKAKDTVYKWLLSKLTAETKSVNGRGITLIDTPGFFDPGRSEEKMNPELLKCIAECAPGPHALLIVLKVEKFTEQEKAVVTQICKDFSENALKYAVIVFTHGDQLPEGMKMEKYVEQSKGLSDLVKKCGGRCHVVDNKYWKNNNEDYRSNQFQVAELLDTIDEIVTENNGGFYTDEKLQQVEEDIQEEEERMRRSSGNKSQEEIRKQARSNVFKKQADDAAPTWRRALTPWRIVILGKTGAGKSSLANTLLGADVFSISHSSITDTSRSRAETKSVNGRSIELIDTRSFFDTSGSEAMLKAEVVRCITECAPGPHAFLIVLKVEKFTQHEKDVINKICQDFSKEALKYATVVFTHGDQLSEGTTIEEFVSENRDLSALVEKCGGRCHVVDTKYWKNSGEDDYRSNQLQVAKLLDTLGEMIEANDGSCYTNEMLQAVKQEIKREEELIRQSSGNMSQEVMSNKAKNTVFNRLLIRVASTATGVVLGVLLGVGKMFAGIFFQDVKDATALLSKVKEGAATAALSGVVSGGKIGYDAAEGAVSPGEAINKTVKGLWK</sequence>
<dbReference type="AlphaFoldDB" id="A0AAW1ERF0"/>
<protein>
    <recommendedName>
        <fullName evidence="6">AIG1-type G domain-containing protein</fullName>
    </recommendedName>
</protein>
<dbReference type="PANTHER" id="PTHR10903">
    <property type="entry name" value="GTPASE, IMAP FAMILY MEMBER-RELATED"/>
    <property type="match status" value="1"/>
</dbReference>
<keyword evidence="5" id="KW-1133">Transmembrane helix</keyword>
<evidence type="ECO:0000256" key="2">
    <source>
        <dbReference type="ARBA" id="ARBA00022741"/>
    </source>
</evidence>
<evidence type="ECO:0000256" key="5">
    <source>
        <dbReference type="SAM" id="Phobius"/>
    </source>
</evidence>
<dbReference type="InterPro" id="IPR027417">
    <property type="entry name" value="P-loop_NTPase"/>
</dbReference>
<evidence type="ECO:0000313" key="8">
    <source>
        <dbReference type="Proteomes" id="UP001488805"/>
    </source>
</evidence>
<proteinExistence type="inferred from homology"/>